<dbReference type="InterPro" id="IPR050266">
    <property type="entry name" value="AB_hydrolase_sf"/>
</dbReference>
<dbReference type="PRINTS" id="PR00412">
    <property type="entry name" value="EPOXHYDRLASE"/>
</dbReference>
<dbReference type="InterPro" id="IPR029058">
    <property type="entry name" value="AB_hydrolase_fold"/>
</dbReference>
<protein>
    <recommendedName>
        <fullName evidence="1">Serine aminopeptidase S33 domain-containing protein</fullName>
    </recommendedName>
</protein>
<accession>A0A1B8GRS7</accession>
<reference evidence="2 3" key="1">
    <citation type="submission" date="2016-03" db="EMBL/GenBank/DDBJ databases">
        <title>Comparative genomics of Pseudogymnoascus destructans, the fungus causing white-nose syndrome of bats.</title>
        <authorList>
            <person name="Palmer J.M."/>
            <person name="Drees K.P."/>
            <person name="Foster J.T."/>
            <person name="Lindner D.L."/>
        </authorList>
    </citation>
    <scope>NUCLEOTIDE SEQUENCE [LARGE SCALE GENOMIC DNA]</scope>
    <source>
        <strain evidence="2 3">UAMH 10579</strain>
    </source>
</reference>
<sequence length="274" mass="28619">MPYANVNSKTLFFTLSPSQSSTASPLTVLFVHGLGSSSSFFQPLVPSLTSQGYQCLTVDTHGSGLSPYTGHGNTTASIAADAIALLDSQGITENVVVVGHSMGGIVASLLAAEDSASKQQRFKAIVLIGPVNPNPGAAEVFGKRISIVEKDGMEPLAASIPTTATGSKSTPLVHAFIRSLLLGISPAGYISLCQAIAESAVPAYESIKVPLLVIAGAEDKSAPMDGIIHIMENYASTKKELRTLEGVGHWHVLEAFSEVQEIIGGFLKELQSLK</sequence>
<dbReference type="GO" id="GO:0046464">
    <property type="term" value="P:acylglycerol catabolic process"/>
    <property type="evidence" value="ECO:0007669"/>
    <property type="project" value="TreeGrafter"/>
</dbReference>
<dbReference type="Proteomes" id="UP000091956">
    <property type="component" value="Unassembled WGS sequence"/>
</dbReference>
<dbReference type="PANTHER" id="PTHR43798">
    <property type="entry name" value="MONOACYLGLYCEROL LIPASE"/>
    <property type="match status" value="1"/>
</dbReference>
<dbReference type="RefSeq" id="XP_018132269.1">
    <property type="nucleotide sequence ID" value="XM_018272991.2"/>
</dbReference>
<feature type="domain" description="Serine aminopeptidase S33" evidence="1">
    <location>
        <begin position="27"/>
        <end position="251"/>
    </location>
</feature>
<proteinExistence type="predicted"/>
<dbReference type="STRING" id="342668.A0A1B8GRS7"/>
<dbReference type="GeneID" id="28836888"/>
<dbReference type="PANTHER" id="PTHR43798:SF5">
    <property type="entry name" value="MONOACYLGLYCEROL LIPASE ABHD6"/>
    <property type="match status" value="1"/>
</dbReference>
<name>A0A1B8GRS7_9PEZI</name>
<dbReference type="GO" id="GO:0016020">
    <property type="term" value="C:membrane"/>
    <property type="evidence" value="ECO:0007669"/>
    <property type="project" value="TreeGrafter"/>
</dbReference>
<dbReference type="EMBL" id="KV460216">
    <property type="protein sequence ID" value="OBT98536.1"/>
    <property type="molecule type" value="Genomic_DNA"/>
</dbReference>
<dbReference type="Pfam" id="PF12146">
    <property type="entry name" value="Hydrolase_4"/>
    <property type="match status" value="1"/>
</dbReference>
<dbReference type="InterPro" id="IPR000639">
    <property type="entry name" value="Epox_hydrolase-like"/>
</dbReference>
<dbReference type="PRINTS" id="PR00111">
    <property type="entry name" value="ABHYDROLASE"/>
</dbReference>
<evidence type="ECO:0000313" key="3">
    <source>
        <dbReference type="Proteomes" id="UP000091956"/>
    </source>
</evidence>
<gene>
    <name evidence="2" type="ORF">VE01_03502</name>
</gene>
<organism evidence="2 3">
    <name type="scientific">Pseudogymnoascus verrucosus</name>
    <dbReference type="NCBI Taxonomy" id="342668"/>
    <lineage>
        <taxon>Eukaryota</taxon>
        <taxon>Fungi</taxon>
        <taxon>Dikarya</taxon>
        <taxon>Ascomycota</taxon>
        <taxon>Pezizomycotina</taxon>
        <taxon>Leotiomycetes</taxon>
        <taxon>Thelebolales</taxon>
        <taxon>Thelebolaceae</taxon>
        <taxon>Pseudogymnoascus</taxon>
    </lineage>
</organism>
<dbReference type="InterPro" id="IPR000073">
    <property type="entry name" value="AB_hydrolase_1"/>
</dbReference>
<dbReference type="InterPro" id="IPR022742">
    <property type="entry name" value="Hydrolase_4"/>
</dbReference>
<reference evidence="3" key="2">
    <citation type="journal article" date="2018" name="Nat. Commun.">
        <title>Extreme sensitivity to ultraviolet light in the fungal pathogen causing white-nose syndrome of bats.</title>
        <authorList>
            <person name="Palmer J.M."/>
            <person name="Drees K.P."/>
            <person name="Foster J.T."/>
            <person name="Lindner D.L."/>
        </authorList>
    </citation>
    <scope>NUCLEOTIDE SEQUENCE [LARGE SCALE GENOMIC DNA]</scope>
    <source>
        <strain evidence="3">UAMH 10579</strain>
    </source>
</reference>
<dbReference type="AlphaFoldDB" id="A0A1B8GRS7"/>
<evidence type="ECO:0000313" key="2">
    <source>
        <dbReference type="EMBL" id="OBT98536.1"/>
    </source>
</evidence>
<dbReference type="GO" id="GO:0047372">
    <property type="term" value="F:monoacylglycerol lipase activity"/>
    <property type="evidence" value="ECO:0007669"/>
    <property type="project" value="TreeGrafter"/>
</dbReference>
<dbReference type="Gene3D" id="3.40.50.1820">
    <property type="entry name" value="alpha/beta hydrolase"/>
    <property type="match status" value="1"/>
</dbReference>
<dbReference type="OrthoDB" id="2498029at2759"/>
<keyword evidence="3" id="KW-1185">Reference proteome</keyword>
<dbReference type="SUPFAM" id="SSF53474">
    <property type="entry name" value="alpha/beta-Hydrolases"/>
    <property type="match status" value="1"/>
</dbReference>
<evidence type="ECO:0000259" key="1">
    <source>
        <dbReference type="Pfam" id="PF12146"/>
    </source>
</evidence>